<feature type="binding site" evidence="13">
    <location>
        <position position="421"/>
    </location>
    <ligand>
        <name>Zn(2+)</name>
        <dbReference type="ChEBI" id="CHEBI:29105"/>
        <note>catalytic</note>
    </ligand>
</feature>
<dbReference type="Gene3D" id="3.30.720.210">
    <property type="match status" value="1"/>
</dbReference>
<evidence type="ECO:0000256" key="9">
    <source>
        <dbReference type="ARBA" id="ARBA00022840"/>
    </source>
</evidence>
<dbReference type="NCBIfam" id="TIGR01241">
    <property type="entry name" value="FtsH_fam"/>
    <property type="match status" value="1"/>
</dbReference>
<dbReference type="Pfam" id="PF06480">
    <property type="entry name" value="FtsH_ext"/>
    <property type="match status" value="1"/>
</dbReference>
<dbReference type="CDD" id="cd19501">
    <property type="entry name" value="RecA-like_FtsH"/>
    <property type="match status" value="1"/>
</dbReference>
<dbReference type="Pfam" id="PF00004">
    <property type="entry name" value="AAA"/>
    <property type="match status" value="1"/>
</dbReference>
<keyword evidence="12 13" id="KW-0472">Membrane</keyword>
<dbReference type="Gene3D" id="1.10.8.60">
    <property type="match status" value="1"/>
</dbReference>
<feature type="transmembrane region" description="Helical" evidence="13">
    <location>
        <begin position="9"/>
        <end position="28"/>
    </location>
</feature>
<dbReference type="HAMAP" id="MF_01458">
    <property type="entry name" value="FtsH"/>
    <property type="match status" value="1"/>
</dbReference>
<evidence type="ECO:0000256" key="2">
    <source>
        <dbReference type="ARBA" id="ARBA00010044"/>
    </source>
</evidence>
<dbReference type="InterPro" id="IPR003960">
    <property type="entry name" value="ATPase_AAA_CS"/>
</dbReference>
<organism evidence="17 18">
    <name type="scientific">Devosia nitrariae</name>
    <dbReference type="NCBI Taxonomy" id="2071872"/>
    <lineage>
        <taxon>Bacteria</taxon>
        <taxon>Pseudomonadati</taxon>
        <taxon>Pseudomonadota</taxon>
        <taxon>Alphaproteobacteria</taxon>
        <taxon>Hyphomicrobiales</taxon>
        <taxon>Devosiaceae</taxon>
        <taxon>Devosia</taxon>
    </lineage>
</organism>
<evidence type="ECO:0000256" key="14">
    <source>
        <dbReference type="RuleBase" id="RU003651"/>
    </source>
</evidence>
<dbReference type="InterPro" id="IPR003593">
    <property type="entry name" value="AAA+_ATPase"/>
</dbReference>
<dbReference type="PANTHER" id="PTHR23076:SF113">
    <property type="entry name" value="ATP-DEPENDENT ZINC METALLOPROTEASE FTSH 1, CHLOROPLASTIC-RELATED"/>
    <property type="match status" value="1"/>
</dbReference>
<protein>
    <recommendedName>
        <fullName evidence="13">ATP-dependent zinc metalloprotease FtsH</fullName>
        <ecNumber evidence="13">3.4.24.-</ecNumber>
    </recommendedName>
</protein>
<dbReference type="EMBL" id="BSNS01000020">
    <property type="protein sequence ID" value="GLQ56593.1"/>
    <property type="molecule type" value="Genomic_DNA"/>
</dbReference>
<evidence type="ECO:0000256" key="6">
    <source>
        <dbReference type="ARBA" id="ARBA00022741"/>
    </source>
</evidence>
<evidence type="ECO:0000256" key="8">
    <source>
        <dbReference type="ARBA" id="ARBA00022833"/>
    </source>
</evidence>
<feature type="binding site" evidence="13">
    <location>
        <begin position="195"/>
        <end position="202"/>
    </location>
    <ligand>
        <name>ATP</name>
        <dbReference type="ChEBI" id="CHEBI:30616"/>
    </ligand>
</feature>
<feature type="transmembrane region" description="Helical" evidence="13">
    <location>
        <begin position="100"/>
        <end position="121"/>
    </location>
</feature>
<evidence type="ECO:0000313" key="18">
    <source>
        <dbReference type="Proteomes" id="UP001156691"/>
    </source>
</evidence>
<comment type="similarity">
    <text evidence="14">Belongs to the AAA ATPase family.</text>
</comment>
<dbReference type="PROSITE" id="PS00674">
    <property type="entry name" value="AAA"/>
    <property type="match status" value="1"/>
</dbReference>
<dbReference type="Proteomes" id="UP001156691">
    <property type="component" value="Unassembled WGS sequence"/>
</dbReference>
<dbReference type="Pfam" id="PF01434">
    <property type="entry name" value="Peptidase_M41"/>
    <property type="match status" value="1"/>
</dbReference>
<feature type="domain" description="AAA+ ATPase" evidence="16">
    <location>
        <begin position="187"/>
        <end position="327"/>
    </location>
</feature>
<feature type="binding site" evidence="13">
    <location>
        <position position="494"/>
    </location>
    <ligand>
        <name>Zn(2+)</name>
        <dbReference type="ChEBI" id="CHEBI:29105"/>
        <note>catalytic</note>
    </ligand>
</feature>
<keyword evidence="9 13" id="KW-0067">ATP-binding</keyword>
<dbReference type="InterPro" id="IPR003959">
    <property type="entry name" value="ATPase_AAA_core"/>
</dbReference>
<evidence type="ECO:0000256" key="12">
    <source>
        <dbReference type="ARBA" id="ARBA00023136"/>
    </source>
</evidence>
<dbReference type="InterPro" id="IPR011546">
    <property type="entry name" value="Pept_M41_FtsH_extracell"/>
</dbReference>
<keyword evidence="18" id="KW-1185">Reference proteome</keyword>
<dbReference type="SUPFAM" id="SSF140990">
    <property type="entry name" value="FtsH protease domain-like"/>
    <property type="match status" value="1"/>
</dbReference>
<dbReference type="Gene3D" id="1.20.58.760">
    <property type="entry name" value="Peptidase M41"/>
    <property type="match status" value="1"/>
</dbReference>
<keyword evidence="5 13" id="KW-0479">Metal-binding</keyword>
<keyword evidence="4 13" id="KW-0812">Transmembrane</keyword>
<comment type="subcellular location">
    <subcellularLocation>
        <location evidence="13">Cell membrane</location>
        <topology evidence="13">Multi-pass membrane protein</topology>
        <orientation evidence="13">Cytoplasmic side</orientation>
    </subcellularLocation>
    <subcellularLocation>
        <location evidence="1">Membrane</location>
    </subcellularLocation>
</comment>
<feature type="binding site" evidence="13">
    <location>
        <position position="417"/>
    </location>
    <ligand>
        <name>Zn(2+)</name>
        <dbReference type="ChEBI" id="CHEBI:29105"/>
        <note>catalytic</note>
    </ligand>
</feature>
<comment type="function">
    <text evidence="13">Acts as a processive, ATP-dependent zinc metallopeptidase for both cytoplasmic and membrane proteins. Plays a role in the quality control of integral membrane proteins.</text>
</comment>
<evidence type="ECO:0000256" key="3">
    <source>
        <dbReference type="ARBA" id="ARBA00022670"/>
    </source>
</evidence>
<evidence type="ECO:0000256" key="10">
    <source>
        <dbReference type="ARBA" id="ARBA00022989"/>
    </source>
</evidence>
<comment type="subunit">
    <text evidence="13">Homohexamer.</text>
</comment>
<evidence type="ECO:0000256" key="7">
    <source>
        <dbReference type="ARBA" id="ARBA00022801"/>
    </source>
</evidence>
<keyword evidence="13" id="KW-1003">Cell membrane</keyword>
<dbReference type="Pfam" id="PF17862">
    <property type="entry name" value="AAA_lid_3"/>
    <property type="match status" value="1"/>
</dbReference>
<keyword evidence="3 13" id="KW-0645">Protease</keyword>
<feature type="compositionally biased region" description="Low complexity" evidence="15">
    <location>
        <begin position="606"/>
        <end position="619"/>
    </location>
</feature>
<dbReference type="GO" id="GO:0008237">
    <property type="term" value="F:metallopeptidase activity"/>
    <property type="evidence" value="ECO:0007669"/>
    <property type="project" value="UniProtKB-KW"/>
</dbReference>
<evidence type="ECO:0000259" key="16">
    <source>
        <dbReference type="SMART" id="SM00382"/>
    </source>
</evidence>
<evidence type="ECO:0000256" key="4">
    <source>
        <dbReference type="ARBA" id="ARBA00022692"/>
    </source>
</evidence>
<keyword evidence="10 13" id="KW-1133">Transmembrane helix</keyword>
<evidence type="ECO:0000256" key="5">
    <source>
        <dbReference type="ARBA" id="ARBA00022723"/>
    </source>
</evidence>
<evidence type="ECO:0000256" key="11">
    <source>
        <dbReference type="ARBA" id="ARBA00023049"/>
    </source>
</evidence>
<dbReference type="InterPro" id="IPR037219">
    <property type="entry name" value="Peptidase_M41-like"/>
</dbReference>
<dbReference type="SUPFAM" id="SSF52540">
    <property type="entry name" value="P-loop containing nucleoside triphosphate hydrolases"/>
    <property type="match status" value="1"/>
</dbReference>
<dbReference type="EC" id="3.4.24.-" evidence="13"/>
<evidence type="ECO:0000313" key="17">
    <source>
        <dbReference type="EMBL" id="GLQ56593.1"/>
    </source>
</evidence>
<keyword evidence="6 13" id="KW-0547">Nucleotide-binding</keyword>
<feature type="region of interest" description="Disordered" evidence="15">
    <location>
        <begin position="591"/>
        <end position="619"/>
    </location>
</feature>
<name>A0ABQ5W974_9HYPH</name>
<evidence type="ECO:0000256" key="1">
    <source>
        <dbReference type="ARBA" id="ARBA00004370"/>
    </source>
</evidence>
<gene>
    <name evidence="17" type="primary">ftsH_1</name>
    <name evidence="13" type="synonym">ftsH</name>
    <name evidence="17" type="ORF">GCM10010862_38520</name>
</gene>
<comment type="similarity">
    <text evidence="13">In the central section; belongs to the AAA ATPase family.</text>
</comment>
<evidence type="ECO:0000256" key="13">
    <source>
        <dbReference type="HAMAP-Rule" id="MF_01458"/>
    </source>
</evidence>
<dbReference type="PANTHER" id="PTHR23076">
    <property type="entry name" value="METALLOPROTEASE M41 FTSH"/>
    <property type="match status" value="1"/>
</dbReference>
<keyword evidence="11 13" id="KW-0482">Metalloprotease</keyword>
<keyword evidence="7 13" id="KW-0378">Hydrolase</keyword>
<dbReference type="InterPro" id="IPR000642">
    <property type="entry name" value="Peptidase_M41"/>
</dbReference>
<dbReference type="Gene3D" id="3.40.50.300">
    <property type="entry name" value="P-loop containing nucleotide triphosphate hydrolases"/>
    <property type="match status" value="1"/>
</dbReference>
<dbReference type="InterPro" id="IPR027417">
    <property type="entry name" value="P-loop_NTPase"/>
</dbReference>
<keyword evidence="8 13" id="KW-0862">Zinc</keyword>
<feature type="active site" evidence="13">
    <location>
        <position position="418"/>
    </location>
</feature>
<reference evidence="18" key="1">
    <citation type="journal article" date="2019" name="Int. J. Syst. Evol. Microbiol.">
        <title>The Global Catalogue of Microorganisms (GCM) 10K type strain sequencing project: providing services to taxonomists for standard genome sequencing and annotation.</title>
        <authorList>
            <consortium name="The Broad Institute Genomics Platform"/>
            <consortium name="The Broad Institute Genome Sequencing Center for Infectious Disease"/>
            <person name="Wu L."/>
            <person name="Ma J."/>
        </authorList>
    </citation>
    <scope>NUCLEOTIDE SEQUENCE [LARGE SCALE GENOMIC DNA]</scope>
    <source>
        <strain evidence="18">NBRC 112416</strain>
    </source>
</reference>
<dbReference type="InterPro" id="IPR041569">
    <property type="entry name" value="AAA_lid_3"/>
</dbReference>
<comment type="caution">
    <text evidence="17">The sequence shown here is derived from an EMBL/GenBank/DDBJ whole genome shotgun (WGS) entry which is preliminary data.</text>
</comment>
<comment type="similarity">
    <text evidence="2 13">In the C-terminal section; belongs to the peptidase M41 family.</text>
</comment>
<dbReference type="SMART" id="SM00382">
    <property type="entry name" value="AAA"/>
    <property type="match status" value="1"/>
</dbReference>
<sequence>MDKRRQYTLWYWIAAMIVFAAIQFWLAYRAVVTISYSEMLDYLGNGAIAEVSISDSLIEGQFHEPQDGYDYFVTRRADPQLVDLFTDAGVTVRGSSDENWLTMLLSWIAPALILVGLWWFVFRGVAERGGLGGLTAIGKSGARVYVEKDTGVTFDDVAGIDEARAELMEIVSFLKDKETYGRLGARIPKGVLLVGPPGTGKTLMARAVAGEAGVPFFSISGSEFVEMFVGVGAARVRDLFEQARKAAPCIIFIDELDALGRARSPFGNLGGGDEKEQTLNQLLSELDGFDPRVGIVLLAATNRPEILDPALLRAGRFDRQIAIDRPDIKGRAAILAVHMRKIRTAPTVAVEEIAALTPGFTGADLANLVNEAAILATRRHADMVSMDDFTGAVERIVAGAERNRLLLPSERRRVAYHEIGHALVAASIPGYDPVHKVSIIPRAIGALGYTMQRPTEDRYVITSGELLDRMAVLMAGRAAELIALGDISTGAADDLAKASDIARQYVARFGMHEATGQAALEQARQTYLNVAEPRVQRDYSEATARELDIAMRELIASAFERAKTILSGRRNDLEQGAGLLLEREVITPEDFESLRPAQVPARDEAPTAAAPARAAGSRA</sequence>
<dbReference type="InterPro" id="IPR005936">
    <property type="entry name" value="FtsH"/>
</dbReference>
<evidence type="ECO:0000256" key="15">
    <source>
        <dbReference type="SAM" id="MobiDB-lite"/>
    </source>
</evidence>
<proteinExistence type="inferred from homology"/>
<comment type="cofactor">
    <cofactor evidence="13">
        <name>Zn(2+)</name>
        <dbReference type="ChEBI" id="CHEBI:29105"/>
    </cofactor>
    <text evidence="13">Binds 1 zinc ion per subunit.</text>
</comment>
<accession>A0ABQ5W974</accession>
<dbReference type="RefSeq" id="WP_284341985.1">
    <property type="nucleotide sequence ID" value="NZ_BSNS01000020.1"/>
</dbReference>